<dbReference type="RefSeq" id="WP_119372875.1">
    <property type="nucleotide sequence ID" value="NZ_CP040792.1"/>
</dbReference>
<feature type="compositionally biased region" description="Basic and acidic residues" evidence="1">
    <location>
        <begin position="20"/>
        <end position="37"/>
    </location>
</feature>
<gene>
    <name evidence="4" type="ORF">DZF98_06625</name>
</gene>
<keyword evidence="2" id="KW-1133">Transmembrane helix</keyword>
<sequence>MTDSTGTPSTPAGWYADPAGSDRLRWWDGTRWTDHLTDAPPAAAPASAPSPAPAPAEPAAAPVSGHVAPEAPAASATVPPTYGQQTPGQQDAQQPYAQQPYAQQPYAQGAYAQQPYSAPTPPPKVPASTQPFTWAIWVLAALPVVYVLLALNMDYRGALEMSPRGPRTDALVASALSSLVQFLVWGGSVALAFVDWRDLTRRGIAKPFHWAWAFIPVVGGVYLIGRSIIVRRRIEGAPANALSPIWLWAGLNVIVAFISIVKFVEAFSTTMQMYGTRGF</sequence>
<keyword evidence="2" id="KW-0812">Transmembrane</keyword>
<comment type="caution">
    <text evidence="4">The sequence shown here is derived from an EMBL/GenBank/DDBJ whole genome shotgun (WGS) entry which is preliminary data.</text>
</comment>
<feature type="transmembrane region" description="Helical" evidence="2">
    <location>
        <begin position="171"/>
        <end position="196"/>
    </location>
</feature>
<dbReference type="InterPro" id="IPR018929">
    <property type="entry name" value="DUF2510"/>
</dbReference>
<accession>A0ABX9N6E6</accession>
<feature type="transmembrane region" description="Helical" evidence="2">
    <location>
        <begin position="208"/>
        <end position="225"/>
    </location>
</feature>
<proteinExistence type="predicted"/>
<evidence type="ECO:0000313" key="5">
    <source>
        <dbReference type="Proteomes" id="UP000265355"/>
    </source>
</evidence>
<protein>
    <submittedName>
        <fullName evidence="4">DUF2510 domain-containing protein</fullName>
    </submittedName>
</protein>
<evidence type="ECO:0000313" key="4">
    <source>
        <dbReference type="EMBL" id="RII92560.1"/>
    </source>
</evidence>
<evidence type="ECO:0000256" key="1">
    <source>
        <dbReference type="SAM" id="MobiDB-lite"/>
    </source>
</evidence>
<dbReference type="Pfam" id="PF10708">
    <property type="entry name" value="DUF2510"/>
    <property type="match status" value="1"/>
</dbReference>
<feature type="compositionally biased region" description="Low complexity" evidence="1">
    <location>
        <begin position="79"/>
        <end position="96"/>
    </location>
</feature>
<keyword evidence="5" id="KW-1185">Reference proteome</keyword>
<feature type="region of interest" description="Disordered" evidence="1">
    <location>
        <begin position="1"/>
        <end position="96"/>
    </location>
</feature>
<keyword evidence="2" id="KW-0472">Membrane</keyword>
<organism evidence="4 5">
    <name type="scientific">Clavibacter californiensis</name>
    <dbReference type="NCBI Taxonomy" id="1401995"/>
    <lineage>
        <taxon>Bacteria</taxon>
        <taxon>Bacillati</taxon>
        <taxon>Actinomycetota</taxon>
        <taxon>Actinomycetes</taxon>
        <taxon>Micrococcales</taxon>
        <taxon>Microbacteriaceae</taxon>
        <taxon>Clavibacter</taxon>
    </lineage>
</organism>
<name>A0ABX9N6E6_9MICO</name>
<feature type="domain" description="DUF2510" evidence="3">
    <location>
        <begin position="12"/>
        <end position="44"/>
    </location>
</feature>
<evidence type="ECO:0000259" key="3">
    <source>
        <dbReference type="Pfam" id="PF10708"/>
    </source>
</evidence>
<reference evidence="4 5" key="1">
    <citation type="submission" date="2018-08" db="EMBL/GenBank/DDBJ databases">
        <title>Genome Sequence of Clavibacter michiganensis Subspecies type strains, and the Atypical Peach-Colored Strains Isolated from Tomato.</title>
        <authorList>
            <person name="Osdaghi E."/>
            <person name="Portier P."/>
            <person name="Briand M."/>
            <person name="Jacques M.-A."/>
        </authorList>
    </citation>
    <scope>NUCLEOTIDE SEQUENCE [LARGE SCALE GENOMIC DNA]</scope>
    <source>
        <strain evidence="4 5">CFBP 8216</strain>
    </source>
</reference>
<feature type="transmembrane region" description="Helical" evidence="2">
    <location>
        <begin position="245"/>
        <end position="264"/>
    </location>
</feature>
<feature type="transmembrane region" description="Helical" evidence="2">
    <location>
        <begin position="132"/>
        <end position="151"/>
    </location>
</feature>
<dbReference type="Proteomes" id="UP000265355">
    <property type="component" value="Unassembled WGS sequence"/>
</dbReference>
<feature type="compositionally biased region" description="Polar residues" evidence="1">
    <location>
        <begin position="1"/>
        <end position="10"/>
    </location>
</feature>
<dbReference type="SUPFAM" id="SSF81995">
    <property type="entry name" value="beta-sandwich domain of Sec23/24"/>
    <property type="match status" value="1"/>
</dbReference>
<dbReference type="EMBL" id="QWEE01000079">
    <property type="protein sequence ID" value="RII92560.1"/>
    <property type="molecule type" value="Genomic_DNA"/>
</dbReference>
<evidence type="ECO:0000256" key="2">
    <source>
        <dbReference type="SAM" id="Phobius"/>
    </source>
</evidence>